<proteinExistence type="inferred from homology"/>
<dbReference type="PROSITE" id="PS00028">
    <property type="entry name" value="ZINC_FINGER_C2H2_1"/>
    <property type="match status" value="2"/>
</dbReference>
<dbReference type="SUPFAM" id="SSF57667">
    <property type="entry name" value="beta-beta-alpha zinc fingers"/>
    <property type="match status" value="2"/>
</dbReference>
<evidence type="ECO:0000313" key="8">
    <source>
        <dbReference type="Proteomes" id="UP000820818"/>
    </source>
</evidence>
<evidence type="ECO:0000256" key="3">
    <source>
        <dbReference type="ARBA" id="ARBA00022833"/>
    </source>
</evidence>
<reference evidence="7 8" key="1">
    <citation type="submission" date="2022-05" db="EMBL/GenBank/DDBJ databases">
        <title>A multi-omics perspective on studying reproductive biology in Daphnia sinensis.</title>
        <authorList>
            <person name="Jia J."/>
        </authorList>
    </citation>
    <scope>NUCLEOTIDE SEQUENCE [LARGE SCALE GENOMIC DNA]</scope>
    <source>
        <strain evidence="7 8">WSL</strain>
    </source>
</reference>
<dbReference type="Pfam" id="PF12756">
    <property type="entry name" value="zf-C2H2_2"/>
    <property type="match status" value="2"/>
</dbReference>
<feature type="domain" description="C2H2-type" evidence="6">
    <location>
        <begin position="189"/>
        <end position="218"/>
    </location>
</feature>
<evidence type="ECO:0000259" key="6">
    <source>
        <dbReference type="PROSITE" id="PS50157"/>
    </source>
</evidence>
<evidence type="ECO:0000256" key="5">
    <source>
        <dbReference type="PROSITE-ProRule" id="PRU00042"/>
    </source>
</evidence>
<organism evidence="7 8">
    <name type="scientific">Daphnia sinensis</name>
    <dbReference type="NCBI Taxonomy" id="1820382"/>
    <lineage>
        <taxon>Eukaryota</taxon>
        <taxon>Metazoa</taxon>
        <taxon>Ecdysozoa</taxon>
        <taxon>Arthropoda</taxon>
        <taxon>Crustacea</taxon>
        <taxon>Branchiopoda</taxon>
        <taxon>Diplostraca</taxon>
        <taxon>Cladocera</taxon>
        <taxon>Anomopoda</taxon>
        <taxon>Daphniidae</taxon>
        <taxon>Daphnia</taxon>
        <taxon>Daphnia similis group</taxon>
    </lineage>
</organism>
<evidence type="ECO:0000256" key="1">
    <source>
        <dbReference type="ARBA" id="ARBA00022723"/>
    </source>
</evidence>
<dbReference type="Proteomes" id="UP000820818">
    <property type="component" value="Linkage Group LG6"/>
</dbReference>
<protein>
    <recommendedName>
        <fullName evidence="6">C2H2-type domain-containing protein</fullName>
    </recommendedName>
</protein>
<evidence type="ECO:0000256" key="2">
    <source>
        <dbReference type="ARBA" id="ARBA00022771"/>
    </source>
</evidence>
<dbReference type="AlphaFoldDB" id="A0AAD5KN51"/>
<name>A0AAD5KN51_9CRUS</name>
<gene>
    <name evidence="7" type="ORF">GHT06_016249</name>
</gene>
<keyword evidence="2 5" id="KW-0863">Zinc-finger</keyword>
<evidence type="ECO:0000256" key="4">
    <source>
        <dbReference type="ARBA" id="ARBA00034119"/>
    </source>
</evidence>
<dbReference type="InterPro" id="IPR040048">
    <property type="entry name" value="ZNF277"/>
</dbReference>
<dbReference type="InterPro" id="IPR036236">
    <property type="entry name" value="Znf_C2H2_sf"/>
</dbReference>
<keyword evidence="3" id="KW-0862">Zinc</keyword>
<keyword evidence="1" id="KW-0479">Metal-binding</keyword>
<dbReference type="GO" id="GO:0008270">
    <property type="term" value="F:zinc ion binding"/>
    <property type="evidence" value="ECO:0007669"/>
    <property type="project" value="UniProtKB-KW"/>
</dbReference>
<dbReference type="PANTHER" id="PTHR13267:SF3">
    <property type="entry name" value="ZINC FINGER PROTEIN 277"/>
    <property type="match status" value="1"/>
</dbReference>
<evidence type="ECO:0000313" key="7">
    <source>
        <dbReference type="EMBL" id="KAI9556461.1"/>
    </source>
</evidence>
<dbReference type="InterPro" id="IPR013087">
    <property type="entry name" value="Znf_C2H2_type"/>
</dbReference>
<dbReference type="PROSITE" id="PS50157">
    <property type="entry name" value="ZINC_FINGER_C2H2_2"/>
    <property type="match status" value="1"/>
</dbReference>
<dbReference type="InterPro" id="IPR041661">
    <property type="entry name" value="ZN622/Rei1/Reh1_Znf-C2H2"/>
</dbReference>
<dbReference type="SMART" id="SM00355">
    <property type="entry name" value="ZnF_C2H2"/>
    <property type="match status" value="4"/>
</dbReference>
<keyword evidence="8" id="KW-1185">Reference proteome</keyword>
<accession>A0AAD5KN51</accession>
<comment type="caution">
    <text evidence="7">The sequence shown here is derived from an EMBL/GenBank/DDBJ whole genome shotgun (WGS) entry which is preliminary data.</text>
</comment>
<dbReference type="Gene3D" id="3.30.160.60">
    <property type="entry name" value="Classic Zinc Finger"/>
    <property type="match status" value="1"/>
</dbReference>
<sequence>MNPILEPLTFPDKQVQEEVTSTQCECLFCSEMFDLQSSNDQILAHFLLAHKLVVADVKEIVDLKRYIDYWRPKFRECGPKAYCFVMEAENENSEKEEYFMLAHELPEDQNLREKLQREKLNLVLKQQQKERKDDEFSHCCLFCRKIFTGNRKVLFDHMNFDHNFSVGLPDNVVFVEEFLNLLDEKLSQNICLYCEKTFKDRTVLKEHMRKKIHKKINPVNKEYDKFYLVNYLEPGKSWKEIMDEFDEYCQNEDWSDWLEPEAEAICLFCDFQSSAPEVLSQHIASHNFDFLGLKKNYSIYQQIKIVNYVRRQVHEKKCILCDEQCSSKEDLNAHMQKLSHFKLPDRSIWDQSQYYFPTYENDALLCLLEDTSQDDSIDADQVKVIPEETVLNLKLVEEELLKLELIVKK</sequence>
<dbReference type="EMBL" id="WJBH02000006">
    <property type="protein sequence ID" value="KAI9556461.1"/>
    <property type="molecule type" value="Genomic_DNA"/>
</dbReference>
<comment type="similarity">
    <text evidence="4">Belongs to the ZNF277 family.</text>
</comment>
<dbReference type="PANTHER" id="PTHR13267">
    <property type="entry name" value="ZINC FINGER PROTEIN 277"/>
    <property type="match status" value="1"/>
</dbReference>